<evidence type="ECO:0000313" key="1">
    <source>
        <dbReference type="EMBL" id="KAK8770760.1"/>
    </source>
</evidence>
<dbReference type="Proteomes" id="UP001321473">
    <property type="component" value="Unassembled WGS sequence"/>
</dbReference>
<evidence type="ECO:0000313" key="2">
    <source>
        <dbReference type="Proteomes" id="UP001321473"/>
    </source>
</evidence>
<reference evidence="1 2" key="1">
    <citation type="journal article" date="2023" name="Arcadia Sci">
        <title>De novo assembly of a long-read Amblyomma americanum tick genome.</title>
        <authorList>
            <person name="Chou S."/>
            <person name="Poskanzer K.E."/>
            <person name="Rollins M."/>
            <person name="Thuy-Boun P.S."/>
        </authorList>
    </citation>
    <scope>NUCLEOTIDE SEQUENCE [LARGE SCALE GENOMIC DNA]</scope>
    <source>
        <strain evidence="1">F_SG_1</strain>
        <tissue evidence="1">Salivary glands</tissue>
    </source>
</reference>
<proteinExistence type="predicted"/>
<accession>A0AAQ4E7X2</accession>
<gene>
    <name evidence="1" type="ORF">V5799_012776</name>
</gene>
<sequence length="70" mass="7920">MNISSDCVLDNHFSLIVTAPASLHWDHGCLCRLPTRVFSAQSIISVVFIYVRMFLQQLPVSLTVLQQFVL</sequence>
<keyword evidence="2" id="KW-1185">Reference proteome</keyword>
<dbReference type="EMBL" id="JARKHS020020600">
    <property type="protein sequence ID" value="KAK8770760.1"/>
    <property type="molecule type" value="Genomic_DNA"/>
</dbReference>
<protein>
    <submittedName>
        <fullName evidence="1">Uncharacterized protein</fullName>
    </submittedName>
</protein>
<comment type="caution">
    <text evidence="1">The sequence shown here is derived from an EMBL/GenBank/DDBJ whole genome shotgun (WGS) entry which is preliminary data.</text>
</comment>
<organism evidence="1 2">
    <name type="scientific">Amblyomma americanum</name>
    <name type="common">Lone star tick</name>
    <dbReference type="NCBI Taxonomy" id="6943"/>
    <lineage>
        <taxon>Eukaryota</taxon>
        <taxon>Metazoa</taxon>
        <taxon>Ecdysozoa</taxon>
        <taxon>Arthropoda</taxon>
        <taxon>Chelicerata</taxon>
        <taxon>Arachnida</taxon>
        <taxon>Acari</taxon>
        <taxon>Parasitiformes</taxon>
        <taxon>Ixodida</taxon>
        <taxon>Ixodoidea</taxon>
        <taxon>Ixodidae</taxon>
        <taxon>Amblyomminae</taxon>
        <taxon>Amblyomma</taxon>
    </lineage>
</organism>
<dbReference type="AlphaFoldDB" id="A0AAQ4E7X2"/>
<name>A0AAQ4E7X2_AMBAM</name>